<dbReference type="GO" id="GO:0003690">
    <property type="term" value="F:double-stranded DNA binding"/>
    <property type="evidence" value="ECO:0007669"/>
    <property type="project" value="UniProtKB-ARBA"/>
</dbReference>
<dbReference type="FunFam" id="1.10.10.60:FF:000168">
    <property type="entry name" value="Telomere repeat-binding factor 1"/>
    <property type="match status" value="1"/>
</dbReference>
<dbReference type="PANTHER" id="PTHR11377">
    <property type="entry name" value="N-MYRISTOYL TRANSFERASE"/>
    <property type="match status" value="1"/>
</dbReference>
<dbReference type="GO" id="GO:0043565">
    <property type="term" value="F:sequence-specific DNA binding"/>
    <property type="evidence" value="ECO:0007669"/>
    <property type="project" value="UniProtKB-ARBA"/>
</dbReference>
<dbReference type="EC" id="2.3.1.97" evidence="5 15"/>
<dbReference type="CDD" id="cd11660">
    <property type="entry name" value="SANT_TRF"/>
    <property type="match status" value="1"/>
</dbReference>
<keyword evidence="13" id="KW-0539">Nucleus</keyword>
<evidence type="ECO:0000256" key="12">
    <source>
        <dbReference type="ARBA" id="ARBA00023163"/>
    </source>
</evidence>
<accession>M7ZWP6</accession>
<evidence type="ECO:0000256" key="3">
    <source>
        <dbReference type="ARBA" id="ARBA00009469"/>
    </source>
</evidence>
<name>M7ZWP6_TRIUA</name>
<keyword evidence="8" id="KW-0779">Telomere</keyword>
<dbReference type="Pfam" id="PF00249">
    <property type="entry name" value="Myb_DNA-binding"/>
    <property type="match status" value="1"/>
</dbReference>
<dbReference type="STRING" id="4572.M7ZWP6"/>
<dbReference type="SUPFAM" id="SSF46689">
    <property type="entry name" value="Homeodomain-like"/>
    <property type="match status" value="1"/>
</dbReference>
<evidence type="ECO:0000256" key="5">
    <source>
        <dbReference type="ARBA" id="ARBA00012923"/>
    </source>
</evidence>
<dbReference type="eggNOG" id="KOG2779">
    <property type="taxonomic scope" value="Eukaryota"/>
</dbReference>
<dbReference type="Gene3D" id="1.10.10.60">
    <property type="entry name" value="Homeodomain-like"/>
    <property type="match status" value="1"/>
</dbReference>
<dbReference type="InterPro" id="IPR022678">
    <property type="entry name" value="NMT_CS"/>
</dbReference>
<dbReference type="PANTHER" id="PTHR11377:SF5">
    <property type="entry name" value="GLYCYLPEPTIDE N-TETRADECANOYLTRANSFERASE"/>
    <property type="match status" value="1"/>
</dbReference>
<dbReference type="InterPro" id="IPR000903">
    <property type="entry name" value="NMT"/>
</dbReference>
<dbReference type="AlphaFoldDB" id="M7ZWP6"/>
<dbReference type="GO" id="GO:0005730">
    <property type="term" value="C:nucleolus"/>
    <property type="evidence" value="ECO:0007669"/>
    <property type="project" value="UniProtKB-SubCell"/>
</dbReference>
<evidence type="ECO:0000256" key="10">
    <source>
        <dbReference type="ARBA" id="ARBA00023054"/>
    </source>
</evidence>
<dbReference type="GO" id="GO:0005737">
    <property type="term" value="C:cytoplasm"/>
    <property type="evidence" value="ECO:0007669"/>
    <property type="project" value="TreeGrafter"/>
</dbReference>
<proteinExistence type="inferred from homology"/>
<evidence type="ECO:0000256" key="9">
    <source>
        <dbReference type="ARBA" id="ARBA00023015"/>
    </source>
</evidence>
<dbReference type="OMA" id="ENEVEHW"/>
<comment type="subunit">
    <text evidence="4">Forms a homodimer and heterodimers.</text>
</comment>
<keyword evidence="12" id="KW-0804">Transcription</keyword>
<evidence type="ECO:0000256" key="2">
    <source>
        <dbReference type="ARBA" id="ARBA00004604"/>
    </source>
</evidence>
<keyword evidence="9" id="KW-0805">Transcription regulation</keyword>
<dbReference type="InterPro" id="IPR009057">
    <property type="entry name" value="Homeodomain-like_sf"/>
</dbReference>
<dbReference type="SUPFAM" id="SSF55729">
    <property type="entry name" value="Acyl-CoA N-acyltransferases (Nat)"/>
    <property type="match status" value="2"/>
</dbReference>
<comment type="function">
    <text evidence="15">Adds a myristoyl group to the N-terminal glycine residue of certain cellular proteins.</text>
</comment>
<evidence type="ECO:0000256" key="15">
    <source>
        <dbReference type="RuleBase" id="RU000586"/>
    </source>
</evidence>
<dbReference type="GO" id="GO:0004379">
    <property type="term" value="F:glycylpeptide N-tetradecanoyltransferase activity"/>
    <property type="evidence" value="ECO:0007669"/>
    <property type="project" value="UniProtKB-EC"/>
</dbReference>
<dbReference type="EMBL" id="KD061303">
    <property type="protein sequence ID" value="EMS64071.1"/>
    <property type="molecule type" value="Genomic_DNA"/>
</dbReference>
<dbReference type="InterPro" id="IPR022676">
    <property type="entry name" value="NMT_N"/>
</dbReference>
<dbReference type="Gene3D" id="3.40.630.30">
    <property type="match status" value="2"/>
</dbReference>
<reference evidence="17" key="1">
    <citation type="journal article" date="2013" name="Nature">
        <title>Draft genome of the wheat A-genome progenitor Triticum urartu.</title>
        <authorList>
            <person name="Ling H.Q."/>
            <person name="Zhao S."/>
            <person name="Liu D."/>
            <person name="Wang J."/>
            <person name="Sun H."/>
            <person name="Zhang C."/>
            <person name="Fan H."/>
            <person name="Li D."/>
            <person name="Dong L."/>
            <person name="Tao Y."/>
            <person name="Gao C."/>
            <person name="Wu H."/>
            <person name="Li Y."/>
            <person name="Cui Y."/>
            <person name="Guo X."/>
            <person name="Zheng S."/>
            <person name="Wang B."/>
            <person name="Yu K."/>
            <person name="Liang Q."/>
            <person name="Yang W."/>
            <person name="Lou X."/>
            <person name="Chen J."/>
            <person name="Feng M."/>
            <person name="Jian J."/>
            <person name="Zhang X."/>
            <person name="Luo G."/>
            <person name="Jiang Y."/>
            <person name="Liu J."/>
            <person name="Wang Z."/>
            <person name="Sha Y."/>
            <person name="Zhang B."/>
            <person name="Wu H."/>
            <person name="Tang D."/>
            <person name="Shen Q."/>
            <person name="Xue P."/>
            <person name="Zou S."/>
            <person name="Wang X."/>
            <person name="Liu X."/>
            <person name="Wang F."/>
            <person name="Yang Y."/>
            <person name="An X."/>
            <person name="Dong Z."/>
            <person name="Zhang K."/>
            <person name="Zhang X."/>
            <person name="Luo M.C."/>
            <person name="Dvorak J."/>
            <person name="Tong Y."/>
            <person name="Wang J."/>
            <person name="Yang H."/>
            <person name="Li Z."/>
            <person name="Wang D."/>
            <person name="Zhang A."/>
            <person name="Wang J."/>
        </authorList>
    </citation>
    <scope>NUCLEOTIDE SEQUENCE</scope>
</reference>
<dbReference type="PROSITE" id="PS51294">
    <property type="entry name" value="HTH_MYB"/>
    <property type="match status" value="1"/>
</dbReference>
<keyword evidence="7 15" id="KW-0808">Transferase</keyword>
<dbReference type="InterPro" id="IPR016181">
    <property type="entry name" value="Acyl_CoA_acyltransferase"/>
</dbReference>
<keyword evidence="6" id="KW-0158">Chromosome</keyword>
<dbReference type="GO" id="GO:0000781">
    <property type="term" value="C:chromosome, telomeric region"/>
    <property type="evidence" value="ECO:0007669"/>
    <property type="project" value="UniProtKB-SubCell"/>
</dbReference>
<keyword evidence="11" id="KW-0238">DNA-binding</keyword>
<keyword evidence="10" id="KW-0175">Coiled coil</keyword>
<evidence type="ECO:0000256" key="14">
    <source>
        <dbReference type="ARBA" id="ARBA00023315"/>
    </source>
</evidence>
<protein>
    <recommendedName>
        <fullName evidence="5 15">Glycylpeptide N-tetradecanoyltransferase</fullName>
        <ecNumber evidence="5 15">2.3.1.97</ecNumber>
    </recommendedName>
</protein>
<evidence type="ECO:0000256" key="6">
    <source>
        <dbReference type="ARBA" id="ARBA00022454"/>
    </source>
</evidence>
<dbReference type="InterPro" id="IPR001005">
    <property type="entry name" value="SANT/Myb"/>
</dbReference>
<gene>
    <name evidence="17" type="ORF">TRIUR3_24442</name>
</gene>
<dbReference type="InterPro" id="IPR017930">
    <property type="entry name" value="Myb_dom"/>
</dbReference>
<evidence type="ECO:0000256" key="16">
    <source>
        <dbReference type="RuleBase" id="RU004178"/>
    </source>
</evidence>
<dbReference type="Pfam" id="PF01233">
    <property type="entry name" value="NMT"/>
    <property type="match status" value="1"/>
</dbReference>
<dbReference type="PROSITE" id="PS50090">
    <property type="entry name" value="MYB_LIKE"/>
    <property type="match status" value="1"/>
</dbReference>
<evidence type="ECO:0000256" key="4">
    <source>
        <dbReference type="ARBA" id="ARBA00011414"/>
    </source>
</evidence>
<comment type="similarity">
    <text evidence="3 16">Belongs to the NMT family.</text>
</comment>
<dbReference type="InterPro" id="IPR022677">
    <property type="entry name" value="NMT_C"/>
</dbReference>
<dbReference type="Pfam" id="PF02799">
    <property type="entry name" value="NMT_C"/>
    <property type="match status" value="1"/>
</dbReference>
<evidence type="ECO:0000256" key="1">
    <source>
        <dbReference type="ARBA" id="ARBA00004574"/>
    </source>
</evidence>
<evidence type="ECO:0000256" key="8">
    <source>
        <dbReference type="ARBA" id="ARBA00022895"/>
    </source>
</evidence>
<evidence type="ECO:0000256" key="13">
    <source>
        <dbReference type="ARBA" id="ARBA00023242"/>
    </source>
</evidence>
<evidence type="ECO:0000256" key="11">
    <source>
        <dbReference type="ARBA" id="ARBA00023125"/>
    </source>
</evidence>
<organism evidence="17">
    <name type="scientific">Triticum urartu</name>
    <name type="common">Red wild einkorn</name>
    <name type="synonym">Crithodium urartu</name>
    <dbReference type="NCBI Taxonomy" id="4572"/>
    <lineage>
        <taxon>Eukaryota</taxon>
        <taxon>Viridiplantae</taxon>
        <taxon>Streptophyta</taxon>
        <taxon>Embryophyta</taxon>
        <taxon>Tracheophyta</taxon>
        <taxon>Spermatophyta</taxon>
        <taxon>Magnoliopsida</taxon>
        <taxon>Liliopsida</taxon>
        <taxon>Poales</taxon>
        <taxon>Poaceae</taxon>
        <taxon>BOP clade</taxon>
        <taxon>Pooideae</taxon>
        <taxon>Triticodae</taxon>
        <taxon>Triticeae</taxon>
        <taxon>Triticinae</taxon>
        <taxon>Triticum</taxon>
    </lineage>
</organism>
<keyword evidence="14 15" id="KW-0012">Acyltransferase</keyword>
<sequence length="456" mass="51926">MGAPKQKWTSEEEEALRRGVLKHGAGKWRTIQKDPEFSPVLSSRSNIDLKIDKSYKLTDSYAKRALAPMKDPSLKKKDSAKSSKAAKGLGQLSPALDAAEAAAMKVADAEAKSHLANEHMMEVERIGKMAEETESLLELASELYERCVWVRFVISNHWFTCDLDDDALLADLYALLAHNYVEDDENMFRFNYSPAFLRWALRPPSFFRAWHIGVRAKESKKLVAFISGVPARIRARDDVVRMAEINFLCVHKKLRSKRLAPVLIRGVAPPPPPPPCRYWHRSLNPKKLIDVGFSRLGPRMTMSRTVRLYKLPDAPLTPGFRQMELRDVAAVTRLLRAYLARYVVAPDFDELDVEHWLLPQEDVVDSYLVESPETHEVTDFCSFYTLPSSVLNNANYSTLKAAYSYYNVAVKTPLQQLMNDALIVAKQKNYDVFNALDVMENEGFLKELKQLVYHDS</sequence>
<evidence type="ECO:0000256" key="7">
    <source>
        <dbReference type="ARBA" id="ARBA00022679"/>
    </source>
</evidence>
<comment type="subcellular location">
    <subcellularLocation>
        <location evidence="1">Chromosome</location>
        <location evidence="1">Telomere</location>
    </subcellularLocation>
    <subcellularLocation>
        <location evidence="2">Nucleus</location>
        <location evidence="2">Nucleolus</location>
    </subcellularLocation>
</comment>
<comment type="catalytic activity">
    <reaction evidence="15">
        <text>N-terminal glycyl-[protein] + tetradecanoyl-CoA = N-tetradecanoylglycyl-[protein] + CoA + H(+)</text>
        <dbReference type="Rhea" id="RHEA:15521"/>
        <dbReference type="Rhea" id="RHEA-COMP:12666"/>
        <dbReference type="Rhea" id="RHEA-COMP:12667"/>
        <dbReference type="ChEBI" id="CHEBI:15378"/>
        <dbReference type="ChEBI" id="CHEBI:57287"/>
        <dbReference type="ChEBI" id="CHEBI:57385"/>
        <dbReference type="ChEBI" id="CHEBI:64723"/>
        <dbReference type="ChEBI" id="CHEBI:133050"/>
        <dbReference type="EC" id="2.3.1.97"/>
    </reaction>
</comment>
<dbReference type="PROSITE" id="PS00975">
    <property type="entry name" value="NMT_1"/>
    <property type="match status" value="1"/>
</dbReference>
<evidence type="ECO:0000313" key="17">
    <source>
        <dbReference type="EMBL" id="EMS64071.1"/>
    </source>
</evidence>